<protein>
    <submittedName>
        <fullName evidence="9">Tripartite motif-containing protein 16-like isoform X1</fullName>
    </submittedName>
</protein>
<dbReference type="Pfam" id="PF00643">
    <property type="entry name" value="zf-B_box"/>
    <property type="match status" value="1"/>
</dbReference>
<dbReference type="Proteomes" id="UP001155660">
    <property type="component" value="Chromosome B23"/>
</dbReference>
<keyword evidence="2 4" id="KW-0863">Zinc-finger</keyword>
<evidence type="ECO:0000256" key="6">
    <source>
        <dbReference type="SAM" id="MobiDB-lite"/>
    </source>
</evidence>
<dbReference type="CDD" id="cd16040">
    <property type="entry name" value="SPRY_PRY_SNTX"/>
    <property type="match status" value="1"/>
</dbReference>
<organism evidence="9">
    <name type="scientific">Cyprinus carpio</name>
    <name type="common">Common carp</name>
    <dbReference type="NCBI Taxonomy" id="7962"/>
    <lineage>
        <taxon>Eukaryota</taxon>
        <taxon>Metazoa</taxon>
        <taxon>Chordata</taxon>
        <taxon>Craniata</taxon>
        <taxon>Vertebrata</taxon>
        <taxon>Euteleostomi</taxon>
        <taxon>Actinopterygii</taxon>
        <taxon>Neopterygii</taxon>
        <taxon>Teleostei</taxon>
        <taxon>Ostariophysi</taxon>
        <taxon>Cypriniformes</taxon>
        <taxon>Cyprinidae</taxon>
        <taxon>Cyprininae</taxon>
        <taxon>Cyprinus</taxon>
    </lineage>
</organism>
<dbReference type="RefSeq" id="XP_042606156.1">
    <property type="nucleotide sequence ID" value="XM_042750222.1"/>
</dbReference>
<dbReference type="InterPro" id="IPR006574">
    <property type="entry name" value="PRY"/>
</dbReference>
<keyword evidence="5" id="KW-0175">Coiled coil</keyword>
<dbReference type="SMART" id="SM00589">
    <property type="entry name" value="PRY"/>
    <property type="match status" value="1"/>
</dbReference>
<evidence type="ECO:0000313" key="9">
    <source>
        <dbReference type="RefSeq" id="XP_042606156.1"/>
    </source>
</evidence>
<feature type="region of interest" description="Disordered" evidence="6">
    <location>
        <begin position="26"/>
        <end position="69"/>
    </location>
</feature>
<dbReference type="SMART" id="SM00336">
    <property type="entry name" value="BBOX"/>
    <property type="match status" value="1"/>
</dbReference>
<feature type="domain" description="B30.2/SPRY" evidence="8">
    <location>
        <begin position="372"/>
        <end position="566"/>
    </location>
</feature>
<feature type="compositionally biased region" description="Acidic residues" evidence="6">
    <location>
        <begin position="57"/>
        <end position="69"/>
    </location>
</feature>
<evidence type="ECO:0000256" key="1">
    <source>
        <dbReference type="ARBA" id="ARBA00022723"/>
    </source>
</evidence>
<evidence type="ECO:0000256" key="5">
    <source>
        <dbReference type="SAM" id="Coils"/>
    </source>
</evidence>
<dbReference type="GO" id="GO:0008270">
    <property type="term" value="F:zinc ion binding"/>
    <property type="evidence" value="ECO:0007669"/>
    <property type="project" value="UniProtKB-KW"/>
</dbReference>
<dbReference type="InterPro" id="IPR003877">
    <property type="entry name" value="SPRY_dom"/>
</dbReference>
<evidence type="ECO:0000256" key="4">
    <source>
        <dbReference type="PROSITE-ProRule" id="PRU00024"/>
    </source>
</evidence>
<dbReference type="PANTHER" id="PTHR25465:SF5">
    <property type="entry name" value="E3 UBIQUITIN_ISG15 LIGASE TRIM25-RELATED"/>
    <property type="match status" value="1"/>
</dbReference>
<evidence type="ECO:0000259" key="7">
    <source>
        <dbReference type="PROSITE" id="PS50119"/>
    </source>
</evidence>
<dbReference type="InterPro" id="IPR000315">
    <property type="entry name" value="Znf_B-box"/>
</dbReference>
<evidence type="ECO:0000259" key="8">
    <source>
        <dbReference type="PROSITE" id="PS50188"/>
    </source>
</evidence>
<dbReference type="Pfam" id="PF00622">
    <property type="entry name" value="SPRY"/>
    <property type="match status" value="1"/>
</dbReference>
<name>A0A9R0ARP2_CYPCA</name>
<evidence type="ECO:0000256" key="3">
    <source>
        <dbReference type="ARBA" id="ARBA00022833"/>
    </source>
</evidence>
<accession>A0A9R0ARP2</accession>
<reference evidence="9" key="1">
    <citation type="submission" date="2025-08" db="UniProtKB">
        <authorList>
            <consortium name="RefSeq"/>
        </authorList>
    </citation>
    <scope>IDENTIFICATION</scope>
    <source>
        <tissue evidence="9">Muscle</tissue>
    </source>
</reference>
<feature type="coiled-coil region" evidence="5">
    <location>
        <begin position="278"/>
        <end position="308"/>
    </location>
</feature>
<dbReference type="PROSITE" id="PS50188">
    <property type="entry name" value="B302_SPRY"/>
    <property type="match status" value="1"/>
</dbReference>
<dbReference type="PROSITE" id="PS50119">
    <property type="entry name" value="ZF_BBOX"/>
    <property type="match status" value="1"/>
</dbReference>
<dbReference type="SMART" id="SM00449">
    <property type="entry name" value="SPRY"/>
    <property type="match status" value="1"/>
</dbReference>
<dbReference type="OrthoDB" id="9903688at2759"/>
<keyword evidence="3" id="KW-0862">Zinc</keyword>
<gene>
    <name evidence="9" type="primary">LOC109103946</name>
</gene>
<dbReference type="InterPro" id="IPR058030">
    <property type="entry name" value="TRIM8/14/16/25/29/45/65_CC"/>
</dbReference>
<feature type="compositionally biased region" description="Polar residues" evidence="6">
    <location>
        <begin position="26"/>
        <end position="35"/>
    </location>
</feature>
<dbReference type="KEGG" id="ccar:109103946"/>
<dbReference type="InterPro" id="IPR051051">
    <property type="entry name" value="E3_ubiq-ligase_TRIM/RNF"/>
</dbReference>
<dbReference type="Pfam" id="PF25600">
    <property type="entry name" value="TRIM_CC"/>
    <property type="match status" value="1"/>
</dbReference>
<keyword evidence="1" id="KW-0479">Metal-binding</keyword>
<feature type="domain" description="B box-type" evidence="7">
    <location>
        <begin position="161"/>
        <end position="202"/>
    </location>
</feature>
<dbReference type="InterPro" id="IPR001870">
    <property type="entry name" value="B30.2/SPRY"/>
</dbReference>
<dbReference type="AlphaFoldDB" id="A0A9R0ARP2"/>
<dbReference type="PANTHER" id="PTHR25465">
    <property type="entry name" value="B-BOX DOMAIN CONTAINING"/>
    <property type="match status" value="1"/>
</dbReference>
<dbReference type="Pfam" id="PF13765">
    <property type="entry name" value="PRY"/>
    <property type="match status" value="1"/>
</dbReference>
<proteinExistence type="predicted"/>
<dbReference type="GeneID" id="109103946"/>
<evidence type="ECO:0000256" key="2">
    <source>
        <dbReference type="ARBA" id="ARBA00022771"/>
    </source>
</evidence>
<sequence length="607" mass="68991">MQMADEQNSRCVCSVCLQDLQENSCPRCKQNSSCETDLEESEAPAADMSETRAPFADLEESEAPAADPEEYDALSADLDDSNASVSDPDTSVACVAEALERTGLQTEQAEDVECDSCSDRKEKAIKTCLVCLASYCETHLRLHNELNVGKAHLLVDVTGELQKKTCPQHHKLLEVYCRTDRQCICCLCMLDTNHKGHDMVSAATERAEKQRQLEKSKQMVTDRETELKEIQKASGRLRNLTQATEEEGDRIFTELLSFIRRSHTEMITLVQSQMTIELNRIQGHLEGLEQEISKLKRKQSEVEQLSHTDDHIYFLQEVQSRWATSNDFQSLTTNPQFSFGEVIKSLTSLTAHIKDIWRLETTRMFSAVTSEKSLLPQEPRTREDFIQFLVPLSLDPNTAHRNLWLTEQNKAVACSIEPQSYPEHPDRFEWWAQVLSKEGLTGRCYWEMVWSGQYGVDLAVSYKDINRTGQGDDSGFGYNRHSWSLDCSIFRYALVHNSEETEISVPLSHRIGVYLDHRAGQLSFYSVSDTMILLHKVQARFTQPLYPGFGLFQGSTAKFCEPQEDGSPQVVNRPKNNKSCINHRCLRTAMKRNKCLRFGKRGASSPK</sequence>
<dbReference type="CDD" id="cd19769">
    <property type="entry name" value="Bbox2_TRIM16-like"/>
    <property type="match status" value="1"/>
</dbReference>
<dbReference type="GO" id="GO:0005737">
    <property type="term" value="C:cytoplasm"/>
    <property type="evidence" value="ECO:0007669"/>
    <property type="project" value="UniProtKB-ARBA"/>
</dbReference>